<dbReference type="PANTHER" id="PTHR10000">
    <property type="entry name" value="PHOSPHOSERINE PHOSPHATASE"/>
    <property type="match status" value="1"/>
</dbReference>
<evidence type="ECO:0000313" key="1">
    <source>
        <dbReference type="EMBL" id="SDT92139.1"/>
    </source>
</evidence>
<dbReference type="Proteomes" id="UP000198976">
    <property type="component" value="Chromosome I"/>
</dbReference>
<dbReference type="InterPro" id="IPR036412">
    <property type="entry name" value="HAD-like_sf"/>
</dbReference>
<dbReference type="NCBIfam" id="TIGR00099">
    <property type="entry name" value="Cof-subfamily"/>
    <property type="match status" value="1"/>
</dbReference>
<dbReference type="Pfam" id="PF08282">
    <property type="entry name" value="Hydrolase_3"/>
    <property type="match status" value="1"/>
</dbReference>
<proteinExistence type="predicted"/>
<dbReference type="SUPFAM" id="SSF56784">
    <property type="entry name" value="HAD-like"/>
    <property type="match status" value="1"/>
</dbReference>
<accession>A0ABY0V741</accession>
<gene>
    <name evidence="1" type="ORF">SAMN04489714_0913</name>
</gene>
<dbReference type="NCBIfam" id="TIGR01484">
    <property type="entry name" value="HAD-SF-IIB"/>
    <property type="match status" value="1"/>
</dbReference>
<keyword evidence="1" id="KW-0378">Hydrolase</keyword>
<dbReference type="InterPro" id="IPR006379">
    <property type="entry name" value="HAD-SF_hydro_IIB"/>
</dbReference>
<dbReference type="PANTHER" id="PTHR10000:SF25">
    <property type="entry name" value="PHOSPHATASE YKRA-RELATED"/>
    <property type="match status" value="1"/>
</dbReference>
<dbReference type="InterPro" id="IPR000150">
    <property type="entry name" value="Cof"/>
</dbReference>
<dbReference type="InterPro" id="IPR023214">
    <property type="entry name" value="HAD_sf"/>
</dbReference>
<reference evidence="1 2" key="1">
    <citation type="submission" date="2016-10" db="EMBL/GenBank/DDBJ databases">
        <authorList>
            <person name="Varghese N."/>
            <person name="Submissions S."/>
        </authorList>
    </citation>
    <scope>NUCLEOTIDE SEQUENCE [LARGE SCALE GENOMIC DNA]</scope>
    <source>
        <strain evidence="1 2">DSM 9169</strain>
    </source>
</reference>
<keyword evidence="2" id="KW-1185">Reference proteome</keyword>
<evidence type="ECO:0000313" key="2">
    <source>
        <dbReference type="Proteomes" id="UP000198976"/>
    </source>
</evidence>
<protein>
    <submittedName>
        <fullName evidence="1">Cof subfamily of IIB subfamily of haloacid dehalogenase superfamily/HAD-superfamily hydrolase, subfamily IIB</fullName>
    </submittedName>
</protein>
<dbReference type="Gene3D" id="3.40.50.1000">
    <property type="entry name" value="HAD superfamily/HAD-like"/>
    <property type="match status" value="1"/>
</dbReference>
<dbReference type="Gene3D" id="3.30.1240.10">
    <property type="match status" value="1"/>
</dbReference>
<name>A0ABY0V741_9ACTO</name>
<dbReference type="PROSITE" id="PS01229">
    <property type="entry name" value="COF_2"/>
    <property type="match status" value="1"/>
</dbReference>
<sequence length="267" mass="28749">MARLVLIDLDGTLLTRTQDVPPSAQAACREAREAGHILAMCTGRSTPEIYPWLWDLGFSAVIGGSGAYVEVDGQVIRDERIDRADIESVNEVLSRNECLWVWQSSEAMHPSADYLSVFPGKDPDWVPYMRQIEPYLRSGIPDSASKCAFLAPRAGIFEAMSSQLDERFDIIGGSVGTADARVGEILKAQCHKLTGAHVLCGHLGISISDVVGIGDSPNDRELLAGVGTSIAMGNGSEDVKAIASWVTSPVDEDGLARAFEYAGLIKR</sequence>
<dbReference type="PROSITE" id="PS01228">
    <property type="entry name" value="COF_1"/>
    <property type="match status" value="1"/>
</dbReference>
<dbReference type="GO" id="GO:0016787">
    <property type="term" value="F:hydrolase activity"/>
    <property type="evidence" value="ECO:0007669"/>
    <property type="project" value="UniProtKB-KW"/>
</dbReference>
<dbReference type="EMBL" id="LT629792">
    <property type="protein sequence ID" value="SDT92139.1"/>
    <property type="molecule type" value="Genomic_DNA"/>
</dbReference>
<dbReference type="RefSeq" id="WP_092648494.1">
    <property type="nucleotide sequence ID" value="NZ_LT629792.1"/>
</dbReference>
<organism evidence="1 2">
    <name type="scientific">Schaalia radingae</name>
    <dbReference type="NCBI Taxonomy" id="131110"/>
    <lineage>
        <taxon>Bacteria</taxon>
        <taxon>Bacillati</taxon>
        <taxon>Actinomycetota</taxon>
        <taxon>Actinomycetes</taxon>
        <taxon>Actinomycetales</taxon>
        <taxon>Actinomycetaceae</taxon>
        <taxon>Schaalia</taxon>
    </lineage>
</organism>